<gene>
    <name evidence="1" type="ORF">HJG52_09905</name>
</gene>
<proteinExistence type="predicted"/>
<name>A0A849HFW9_9MICO</name>
<dbReference type="Proteomes" id="UP000588586">
    <property type="component" value="Unassembled WGS sequence"/>
</dbReference>
<organism evidence="1 2">
    <name type="scientific">Knoellia koreensis</name>
    <dbReference type="NCBI Taxonomy" id="2730921"/>
    <lineage>
        <taxon>Bacteria</taxon>
        <taxon>Bacillati</taxon>
        <taxon>Actinomycetota</taxon>
        <taxon>Actinomycetes</taxon>
        <taxon>Micrococcales</taxon>
        <taxon>Intrasporangiaceae</taxon>
        <taxon>Knoellia</taxon>
    </lineage>
</organism>
<dbReference type="RefSeq" id="WP_171243433.1">
    <property type="nucleotide sequence ID" value="NZ_JABEPQ010000002.1"/>
</dbReference>
<accession>A0A849HFW9</accession>
<dbReference type="EMBL" id="JABEPQ010000002">
    <property type="protein sequence ID" value="NNM46318.1"/>
    <property type="molecule type" value="Genomic_DNA"/>
</dbReference>
<reference evidence="1 2" key="1">
    <citation type="submission" date="2020-04" db="EMBL/GenBank/DDBJ databases">
        <title>Knoellia sp. isolate from air conditioner.</title>
        <authorList>
            <person name="Chea S."/>
            <person name="Kim D.-U."/>
        </authorList>
    </citation>
    <scope>NUCLEOTIDE SEQUENCE [LARGE SCALE GENOMIC DNA]</scope>
    <source>
        <strain evidence="1 2">DB2414S</strain>
    </source>
</reference>
<comment type="caution">
    <text evidence="1">The sequence shown here is derived from an EMBL/GenBank/DDBJ whole genome shotgun (WGS) entry which is preliminary data.</text>
</comment>
<dbReference type="AlphaFoldDB" id="A0A849HFW9"/>
<evidence type="ECO:0000313" key="1">
    <source>
        <dbReference type="EMBL" id="NNM46318.1"/>
    </source>
</evidence>
<sequence>MRWEDLFSDLESQWDAEQRRELDAEVADRTRRERAAIGLYERLSAARGEQVDAVLVSGVRVSGPVADVGDGWVLLSDPRPSAQPMVVPFGALVSLVGLRPRAAGQGMGRSFGLGYVLRGLSRDRAVVAVTDLTGAVTTGTIDAVWSDALELAEHAADLPRRPENVTGRRVVPFTALVLVRPA</sequence>
<protein>
    <submittedName>
        <fullName evidence="1">Uncharacterized protein</fullName>
    </submittedName>
</protein>
<evidence type="ECO:0000313" key="2">
    <source>
        <dbReference type="Proteomes" id="UP000588586"/>
    </source>
</evidence>
<keyword evidence="2" id="KW-1185">Reference proteome</keyword>